<evidence type="ECO:0000313" key="13">
    <source>
        <dbReference type="Proteomes" id="UP000588068"/>
    </source>
</evidence>
<dbReference type="GO" id="GO:0005737">
    <property type="term" value="C:cytoplasm"/>
    <property type="evidence" value="ECO:0007669"/>
    <property type="project" value="UniProtKB-SubCell"/>
</dbReference>
<evidence type="ECO:0000256" key="4">
    <source>
        <dbReference type="ARBA" id="ARBA00011738"/>
    </source>
</evidence>
<dbReference type="Pfam" id="PF01218">
    <property type="entry name" value="Coprogen_oxidas"/>
    <property type="match status" value="1"/>
</dbReference>
<dbReference type="UniPathway" id="UPA00251">
    <property type="reaction ID" value="UER00322"/>
</dbReference>
<feature type="binding site" evidence="11">
    <location>
        <position position="148"/>
    </location>
    <ligand>
        <name>a divalent metal cation</name>
        <dbReference type="ChEBI" id="CHEBI:60240"/>
    </ligand>
</feature>
<dbReference type="GO" id="GO:0046872">
    <property type="term" value="F:metal ion binding"/>
    <property type="evidence" value="ECO:0007669"/>
    <property type="project" value="UniProtKB-KW"/>
</dbReference>
<dbReference type="GO" id="GO:0042803">
    <property type="term" value="F:protein homodimerization activity"/>
    <property type="evidence" value="ECO:0007669"/>
    <property type="project" value="UniProtKB-UniRule"/>
</dbReference>
<organism evidence="12 13">
    <name type="scientific">Povalibacter uvarum</name>
    <dbReference type="NCBI Taxonomy" id="732238"/>
    <lineage>
        <taxon>Bacteria</taxon>
        <taxon>Pseudomonadati</taxon>
        <taxon>Pseudomonadota</taxon>
        <taxon>Gammaproteobacteria</taxon>
        <taxon>Steroidobacterales</taxon>
        <taxon>Steroidobacteraceae</taxon>
        <taxon>Povalibacter</taxon>
    </lineage>
</organism>
<dbReference type="InterPro" id="IPR001260">
    <property type="entry name" value="Coprogen_oxidase_aer"/>
</dbReference>
<keyword evidence="11" id="KW-0479">Metal-binding</keyword>
<evidence type="ECO:0000256" key="8">
    <source>
        <dbReference type="ARBA" id="ARBA00023244"/>
    </source>
</evidence>
<evidence type="ECO:0000256" key="3">
    <source>
        <dbReference type="ARBA" id="ARBA00010644"/>
    </source>
</evidence>
<feature type="binding site" evidence="11">
    <location>
        <begin position="261"/>
        <end position="263"/>
    </location>
    <ligand>
        <name>substrate</name>
    </ligand>
</feature>
<dbReference type="PROSITE" id="PS01021">
    <property type="entry name" value="COPROGEN_OXIDASE"/>
    <property type="match status" value="1"/>
</dbReference>
<evidence type="ECO:0000256" key="2">
    <source>
        <dbReference type="ARBA" id="ARBA00005168"/>
    </source>
</evidence>
<evidence type="ECO:0000256" key="11">
    <source>
        <dbReference type="HAMAP-Rule" id="MF_00333"/>
    </source>
</evidence>
<dbReference type="GO" id="GO:0006782">
    <property type="term" value="P:protoporphyrinogen IX biosynthetic process"/>
    <property type="evidence" value="ECO:0007669"/>
    <property type="project" value="UniProtKB-UniRule"/>
</dbReference>
<evidence type="ECO:0000256" key="5">
    <source>
        <dbReference type="ARBA" id="ARBA00022490"/>
    </source>
</evidence>
<proteinExistence type="inferred from homology"/>
<dbReference type="Proteomes" id="UP000588068">
    <property type="component" value="Unassembled WGS sequence"/>
</dbReference>
<gene>
    <name evidence="11" type="primary">hemF</name>
    <name evidence="12" type="ORF">HNQ60_002244</name>
</gene>
<evidence type="ECO:0000256" key="1">
    <source>
        <dbReference type="ARBA" id="ARBA00004496"/>
    </source>
</evidence>
<comment type="function">
    <text evidence="10 11">Involved in the heme biosynthesis. Catalyzes the aerobic oxidative decarboxylation of propionate groups of rings A and B of coproporphyrinogen-III to yield the vinyl groups in protoporphyrinogen-IX.</text>
</comment>
<comment type="catalytic activity">
    <reaction evidence="9 11">
        <text>coproporphyrinogen III + O2 + 2 H(+) = protoporphyrinogen IX + 2 CO2 + 2 H2O</text>
        <dbReference type="Rhea" id="RHEA:18257"/>
        <dbReference type="ChEBI" id="CHEBI:15377"/>
        <dbReference type="ChEBI" id="CHEBI:15378"/>
        <dbReference type="ChEBI" id="CHEBI:15379"/>
        <dbReference type="ChEBI" id="CHEBI:16526"/>
        <dbReference type="ChEBI" id="CHEBI:57307"/>
        <dbReference type="ChEBI" id="CHEBI:57309"/>
        <dbReference type="EC" id="1.3.3.3"/>
    </reaction>
</comment>
<comment type="subunit">
    <text evidence="4 11">Homodimer.</text>
</comment>
<dbReference type="InterPro" id="IPR036406">
    <property type="entry name" value="Coprogen_oxidase_aer_sf"/>
</dbReference>
<dbReference type="PIRSF" id="PIRSF000166">
    <property type="entry name" value="Coproporphyri_ox"/>
    <property type="match status" value="1"/>
</dbReference>
<dbReference type="EC" id="1.3.3.3" evidence="11"/>
<feature type="binding site" evidence="11">
    <location>
        <position position="110"/>
    </location>
    <ligand>
        <name>a divalent metal cation</name>
        <dbReference type="ChEBI" id="CHEBI:60240"/>
    </ligand>
</feature>
<keyword evidence="5 11" id="KW-0963">Cytoplasm</keyword>
<dbReference type="HAMAP" id="MF_00333">
    <property type="entry name" value="Coprogen_oxidas"/>
    <property type="match status" value="1"/>
</dbReference>
<comment type="subcellular location">
    <subcellularLocation>
        <location evidence="1 11">Cytoplasm</location>
    </subcellularLocation>
</comment>
<reference evidence="12 13" key="1">
    <citation type="submission" date="2020-08" db="EMBL/GenBank/DDBJ databases">
        <title>Genomic Encyclopedia of Type Strains, Phase IV (KMG-IV): sequencing the most valuable type-strain genomes for metagenomic binning, comparative biology and taxonomic classification.</title>
        <authorList>
            <person name="Goeker M."/>
        </authorList>
    </citation>
    <scope>NUCLEOTIDE SEQUENCE [LARGE SCALE GENOMIC DNA]</scope>
    <source>
        <strain evidence="12 13">DSM 26723</strain>
    </source>
</reference>
<dbReference type="NCBIfam" id="NF003727">
    <property type="entry name" value="PRK05330.1"/>
    <property type="match status" value="1"/>
</dbReference>
<dbReference type="InterPro" id="IPR018375">
    <property type="entry name" value="Coprogen_oxidase_CS"/>
</dbReference>
<evidence type="ECO:0000256" key="10">
    <source>
        <dbReference type="ARBA" id="ARBA00059657"/>
    </source>
</evidence>
<feature type="binding site" evidence="11">
    <location>
        <position position="178"/>
    </location>
    <ligand>
        <name>a divalent metal cation</name>
        <dbReference type="ChEBI" id="CHEBI:60240"/>
    </ligand>
</feature>
<evidence type="ECO:0000256" key="9">
    <source>
        <dbReference type="ARBA" id="ARBA00049102"/>
    </source>
</evidence>
<keyword evidence="7 11" id="KW-0350">Heme biosynthesis</keyword>
<dbReference type="GO" id="GO:0004109">
    <property type="term" value="F:coproporphyrinogen oxidase activity"/>
    <property type="evidence" value="ECO:0007669"/>
    <property type="project" value="UniProtKB-UniRule"/>
</dbReference>
<evidence type="ECO:0000256" key="7">
    <source>
        <dbReference type="ARBA" id="ARBA00023133"/>
    </source>
</evidence>
<dbReference type="Gene3D" id="3.40.1500.10">
    <property type="entry name" value="Coproporphyrinogen III oxidase, aerobic"/>
    <property type="match status" value="1"/>
</dbReference>
<sequence>MTAIHAKADAVLAYLRDLQDRICAGLEQVDGVAKFQRDAWQRTEGGGGESRVLRGGQVFEQAGVNFSHVMGAKLPPAATAQRPELAGAQWEAMGVSLVIHPLNPYIPTTHANVRFFSAKGPEKSAWWFGGGFDLTPYYPFMEDVVHWHRTAQQACAPFGEDVYSHHKDWCDRYFFLKHRNETRGVGGLFFDDLNEWDFERCFAYQRSVGDSFLDAYLPIVARRRATPWSDRERNFQLYRRGRYVEFNLVYDRGTSFGLQSGGRTESILMSLPPLARWEYNWQPEPGTPEALLYTDFLRPRNWLGETESRAG</sequence>
<keyword evidence="13" id="KW-1185">Reference proteome</keyword>
<dbReference type="EMBL" id="JACHHZ010000002">
    <property type="protein sequence ID" value="MBB6093366.1"/>
    <property type="molecule type" value="Genomic_DNA"/>
</dbReference>
<evidence type="ECO:0000256" key="6">
    <source>
        <dbReference type="ARBA" id="ARBA00023002"/>
    </source>
</evidence>
<comment type="cofactor">
    <cofactor evidence="11">
        <name>a divalent metal cation</name>
        <dbReference type="ChEBI" id="CHEBI:60240"/>
    </cofactor>
</comment>
<evidence type="ECO:0000313" key="12">
    <source>
        <dbReference type="EMBL" id="MBB6093366.1"/>
    </source>
</evidence>
<name>A0A841HKJ8_9GAMM</name>
<comment type="similarity">
    <text evidence="3 11">Belongs to the aerobic coproporphyrinogen-III oxidase family.</text>
</comment>
<dbReference type="RefSeq" id="WP_184331626.1">
    <property type="nucleotide sequence ID" value="NZ_JACHHZ010000002.1"/>
</dbReference>
<comment type="pathway">
    <text evidence="2 11">Porphyrin-containing compound metabolism; protoporphyrin-IX biosynthesis; protoporphyrinogen-IX from coproporphyrinogen-III (O2 route): step 1/1.</text>
</comment>
<feature type="active site" description="Proton donor" evidence="11">
    <location>
        <position position="110"/>
    </location>
</feature>
<dbReference type="PANTHER" id="PTHR10755">
    <property type="entry name" value="COPROPORPHYRINOGEN III OXIDASE, MITOCHONDRIAL"/>
    <property type="match status" value="1"/>
</dbReference>
<accession>A0A841HKJ8</accession>
<dbReference type="PRINTS" id="PR00073">
    <property type="entry name" value="COPRGNOXDASE"/>
</dbReference>
<dbReference type="SUPFAM" id="SSF102886">
    <property type="entry name" value="Coproporphyrinogen III oxidase"/>
    <property type="match status" value="1"/>
</dbReference>
<feature type="binding site" evidence="11">
    <location>
        <position position="100"/>
    </location>
    <ligand>
        <name>a divalent metal cation</name>
        <dbReference type="ChEBI" id="CHEBI:60240"/>
    </ligand>
</feature>
<feature type="region of interest" description="Important for dimerization" evidence="11">
    <location>
        <begin position="243"/>
        <end position="278"/>
    </location>
</feature>
<dbReference type="FunFam" id="3.40.1500.10:FF:000001">
    <property type="entry name" value="Oxygen-dependent coproporphyrinogen-III oxidase"/>
    <property type="match status" value="1"/>
</dbReference>
<feature type="binding site" evidence="11">
    <location>
        <position position="96"/>
    </location>
    <ligand>
        <name>substrate</name>
    </ligand>
</feature>
<dbReference type="PANTHER" id="PTHR10755:SF0">
    <property type="entry name" value="OXYGEN-DEPENDENT COPROPORPHYRINOGEN-III OXIDASE, MITOCHONDRIAL"/>
    <property type="match status" value="1"/>
</dbReference>
<feature type="binding site" evidence="11">
    <location>
        <begin position="112"/>
        <end position="114"/>
    </location>
    <ligand>
        <name>substrate</name>
    </ligand>
</feature>
<comment type="caution">
    <text evidence="12">The sequence shown here is derived from an EMBL/GenBank/DDBJ whole genome shotgun (WGS) entry which is preliminary data.</text>
</comment>
<protein>
    <recommendedName>
        <fullName evidence="11">Oxygen-dependent coproporphyrinogen-III oxidase</fullName>
        <shortName evidence="11">CPO</shortName>
        <shortName evidence="11">Coprogen oxidase</shortName>
        <shortName evidence="11">Coproporphyrinogenase</shortName>
        <ecNumber evidence="11">1.3.3.3</ecNumber>
    </recommendedName>
</protein>
<keyword evidence="6 11" id="KW-0560">Oxidoreductase</keyword>
<dbReference type="AlphaFoldDB" id="A0A841HKJ8"/>
<feature type="site" description="Important for dimerization" evidence="11">
    <location>
        <position position="178"/>
    </location>
</feature>
<keyword evidence="8 11" id="KW-0627">Porphyrin biosynthesis</keyword>